<dbReference type="PROSITE" id="PS51187">
    <property type="entry name" value="AUTOINDUCER_SYNTH_2"/>
    <property type="match status" value="1"/>
</dbReference>
<gene>
    <name evidence="7" type="ORF">V474_13490</name>
</gene>
<dbReference type="Pfam" id="PF00765">
    <property type="entry name" value="Autoind_synth"/>
    <property type="match status" value="1"/>
</dbReference>
<evidence type="ECO:0000256" key="6">
    <source>
        <dbReference type="RuleBase" id="RU361135"/>
    </source>
</evidence>
<accession>A0A0J7XXR2</accession>
<evidence type="ECO:0000313" key="7">
    <source>
        <dbReference type="EMBL" id="KMS56023.1"/>
    </source>
</evidence>
<keyword evidence="1 5" id="KW-0673">Quorum sensing</keyword>
<evidence type="ECO:0000256" key="4">
    <source>
        <dbReference type="ARBA" id="ARBA00022929"/>
    </source>
</evidence>
<evidence type="ECO:0000256" key="5">
    <source>
        <dbReference type="PROSITE-ProRule" id="PRU00533"/>
    </source>
</evidence>
<sequence length="208" mass="22503">MIRIFEGHEPPGANPVFDAMHHARKRVFVDLLGWDVPVVAETFEIDQFDNDHAIYIVASDDGGAHEGSIRLLPSDRPHVLGTIFPSLCDTSVPVGPQIFELSRLCLSRGLRAARRLEVRNALATAVVQFALQRGIAGYSCVADSSWLSQILSLGWTVRPLGVPQMIAGLPTGALLVEIDADTPDNLRAAGTHVPMRILPTAAINREAA</sequence>
<name>A0A0J7XXR2_9SPHN</name>
<organism evidence="7 8">
    <name type="scientific">Novosphingobium barchaimii LL02</name>
    <dbReference type="NCBI Taxonomy" id="1114963"/>
    <lineage>
        <taxon>Bacteria</taxon>
        <taxon>Pseudomonadati</taxon>
        <taxon>Pseudomonadota</taxon>
        <taxon>Alphaproteobacteria</taxon>
        <taxon>Sphingomonadales</taxon>
        <taxon>Sphingomonadaceae</taxon>
        <taxon>Novosphingobium</taxon>
    </lineage>
</organism>
<dbReference type="EC" id="2.3.1.184" evidence="6"/>
<dbReference type="Gene3D" id="3.40.630.30">
    <property type="match status" value="1"/>
</dbReference>
<comment type="caution">
    <text evidence="7">The sequence shown here is derived from an EMBL/GenBank/DDBJ whole genome shotgun (WGS) entry which is preliminary data.</text>
</comment>
<dbReference type="GO" id="GO:0009372">
    <property type="term" value="P:quorum sensing"/>
    <property type="evidence" value="ECO:0007669"/>
    <property type="project" value="UniProtKB-UniRule"/>
</dbReference>
<keyword evidence="3 6" id="KW-0949">S-adenosyl-L-methionine</keyword>
<dbReference type="PRINTS" id="PR01549">
    <property type="entry name" value="AUTOINDCRSYN"/>
</dbReference>
<dbReference type="OrthoDB" id="6169313at2"/>
<protein>
    <recommendedName>
        <fullName evidence="6">Acyl-homoserine-lactone synthase</fullName>
        <ecNumber evidence="6">2.3.1.184</ecNumber>
    </recommendedName>
    <alternativeName>
        <fullName evidence="6">Autoinducer synthesis protein</fullName>
    </alternativeName>
</protein>
<dbReference type="SUPFAM" id="SSF55729">
    <property type="entry name" value="Acyl-CoA N-acyltransferases (Nat)"/>
    <property type="match status" value="1"/>
</dbReference>
<comment type="similarity">
    <text evidence="5 6">Belongs to the autoinducer synthase family.</text>
</comment>
<dbReference type="GO" id="GO:0007165">
    <property type="term" value="P:signal transduction"/>
    <property type="evidence" value="ECO:0007669"/>
    <property type="project" value="TreeGrafter"/>
</dbReference>
<dbReference type="InterPro" id="IPR001690">
    <property type="entry name" value="Autoind_synthase"/>
</dbReference>
<comment type="catalytic activity">
    <reaction evidence="6">
        <text>a fatty acyl-[ACP] + S-adenosyl-L-methionine = an N-acyl-L-homoserine lactone + S-methyl-5'-thioadenosine + holo-[ACP] + H(+)</text>
        <dbReference type="Rhea" id="RHEA:10096"/>
        <dbReference type="Rhea" id="RHEA-COMP:9685"/>
        <dbReference type="Rhea" id="RHEA-COMP:14125"/>
        <dbReference type="ChEBI" id="CHEBI:15378"/>
        <dbReference type="ChEBI" id="CHEBI:17509"/>
        <dbReference type="ChEBI" id="CHEBI:55474"/>
        <dbReference type="ChEBI" id="CHEBI:59789"/>
        <dbReference type="ChEBI" id="CHEBI:64479"/>
        <dbReference type="ChEBI" id="CHEBI:138651"/>
        <dbReference type="EC" id="2.3.1.184"/>
    </reaction>
</comment>
<proteinExistence type="inferred from homology"/>
<keyword evidence="4 5" id="KW-0071">Autoinducer synthesis</keyword>
<dbReference type="PATRIC" id="fig|1114963.3.peg.1505"/>
<evidence type="ECO:0000256" key="3">
    <source>
        <dbReference type="ARBA" id="ARBA00022691"/>
    </source>
</evidence>
<keyword evidence="2 6" id="KW-0808">Transferase</keyword>
<keyword evidence="8" id="KW-1185">Reference proteome</keyword>
<dbReference type="Proteomes" id="UP000052268">
    <property type="component" value="Unassembled WGS sequence"/>
</dbReference>
<dbReference type="AlphaFoldDB" id="A0A0J7XXR2"/>
<dbReference type="EMBL" id="JACU01000004">
    <property type="protein sequence ID" value="KMS56023.1"/>
    <property type="molecule type" value="Genomic_DNA"/>
</dbReference>
<dbReference type="GO" id="GO:0061579">
    <property type="term" value="F:N-acyl homoserine lactone synthase activity"/>
    <property type="evidence" value="ECO:0007669"/>
    <property type="project" value="UniProtKB-UniRule"/>
</dbReference>
<dbReference type="PANTHER" id="PTHR39322">
    <property type="entry name" value="ACYL-HOMOSERINE-LACTONE SYNTHASE"/>
    <property type="match status" value="1"/>
</dbReference>
<evidence type="ECO:0000256" key="2">
    <source>
        <dbReference type="ARBA" id="ARBA00022679"/>
    </source>
</evidence>
<dbReference type="PANTHER" id="PTHR39322:SF1">
    <property type="entry name" value="ISOVALERYL-HOMOSERINE LACTONE SYNTHASE"/>
    <property type="match status" value="1"/>
</dbReference>
<dbReference type="RefSeq" id="WP_059151435.1">
    <property type="nucleotide sequence ID" value="NZ_KQ130453.1"/>
</dbReference>
<evidence type="ECO:0000313" key="8">
    <source>
        <dbReference type="Proteomes" id="UP000052268"/>
    </source>
</evidence>
<reference evidence="7 8" key="1">
    <citation type="journal article" date="2015" name="G3 (Bethesda)">
        <title>Insights into Ongoing Evolution of the Hexachlorocyclohexane Catabolic Pathway from Comparative Genomics of Ten Sphingomonadaceae Strains.</title>
        <authorList>
            <person name="Pearce S.L."/>
            <person name="Oakeshott J.G."/>
            <person name="Pandey G."/>
        </authorList>
    </citation>
    <scope>NUCLEOTIDE SEQUENCE [LARGE SCALE GENOMIC DNA]</scope>
    <source>
        <strain evidence="7 8">LL02</strain>
    </source>
</reference>
<dbReference type="InterPro" id="IPR016181">
    <property type="entry name" value="Acyl_CoA_acyltransferase"/>
</dbReference>
<evidence type="ECO:0000256" key="1">
    <source>
        <dbReference type="ARBA" id="ARBA00022654"/>
    </source>
</evidence>